<proteinExistence type="predicted"/>
<dbReference type="Gene3D" id="3.90.25.10">
    <property type="entry name" value="UDP-galactose 4-epimerase, domain 1"/>
    <property type="match status" value="1"/>
</dbReference>
<evidence type="ECO:0000313" key="3">
    <source>
        <dbReference type="EMBL" id="KKZ69737.1"/>
    </source>
</evidence>
<keyword evidence="4" id="KW-1185">Reference proteome</keyword>
<dbReference type="Proteomes" id="UP000265325">
    <property type="component" value="Unassembled WGS sequence"/>
</dbReference>
<dbReference type="OrthoDB" id="3250520at2"/>
<evidence type="ECO:0000313" key="4">
    <source>
        <dbReference type="Proteomes" id="UP000265325"/>
    </source>
</evidence>
<comment type="caution">
    <text evidence="3">The sequence shown here is derived from an EMBL/GenBank/DDBJ whole genome shotgun (WGS) entry which is preliminary data.</text>
</comment>
<accession>A0A2P2GDZ2</accession>
<reference evidence="3 4" key="1">
    <citation type="submission" date="2015-05" db="EMBL/GenBank/DDBJ databases">
        <title>Draft Genome assembly of Streptomyces showdoensis.</title>
        <authorList>
            <person name="Thapa K.K."/>
            <person name="Metsa-Ketela M."/>
        </authorList>
    </citation>
    <scope>NUCLEOTIDE SEQUENCE [LARGE SCALE GENOMIC DNA]</scope>
    <source>
        <strain evidence="3 4">ATCC 15227</strain>
    </source>
</reference>
<dbReference type="InterPro" id="IPR051604">
    <property type="entry name" value="Ergot_Alk_Oxidoreductase"/>
</dbReference>
<dbReference type="PANTHER" id="PTHR43162">
    <property type="match status" value="1"/>
</dbReference>
<dbReference type="Pfam" id="PF05368">
    <property type="entry name" value="NmrA"/>
    <property type="match status" value="1"/>
</dbReference>
<feature type="domain" description="NmrA-like" evidence="2">
    <location>
        <begin position="123"/>
        <end position="251"/>
    </location>
</feature>
<feature type="region of interest" description="Disordered" evidence="1">
    <location>
        <begin position="1"/>
        <end position="21"/>
    </location>
</feature>
<sequence>MTTNTKHTQSTRSTQHDAAGPTVLVTAATGKTGRRVARVLTEHGALVRAGSRSGSTPFDWESPATWGPALDGADAAYVAYYPDLAAPGAAEALTAFGELAVAHGVERVTLLSGRGEPEAVAAEEALRATGVGLTVVRAAFFAQNFDEGLLAEGVAAGTIAFPAGDTAEPFIDADDLADVIVATLLQEEHAGLVHEVTGPRVLTFAEVAAELSRAAGHEVVYVPMEEAEFARMLGEFGLPEPEAVWLAGLFTTLLDGHNASVTDGVKRVLGREPRDFSAYAERAFGAAAGAAGAAGRA</sequence>
<protein>
    <submittedName>
        <fullName evidence="3">NmrA family transcriptional regulator</fullName>
    </submittedName>
</protein>
<evidence type="ECO:0000259" key="2">
    <source>
        <dbReference type="Pfam" id="PF05368"/>
    </source>
</evidence>
<dbReference type="RefSeq" id="WP_046911717.1">
    <property type="nucleotide sequence ID" value="NZ_BAAAXG010000012.1"/>
</dbReference>
<name>A0A2P2GDZ2_STREW</name>
<dbReference type="EMBL" id="LAQS01000080">
    <property type="protein sequence ID" value="KKZ69737.1"/>
    <property type="molecule type" value="Genomic_DNA"/>
</dbReference>
<dbReference type="InterPro" id="IPR036291">
    <property type="entry name" value="NAD(P)-bd_dom_sf"/>
</dbReference>
<evidence type="ECO:0000256" key="1">
    <source>
        <dbReference type="SAM" id="MobiDB-lite"/>
    </source>
</evidence>
<dbReference type="PANTHER" id="PTHR43162:SF1">
    <property type="entry name" value="PRESTALK A DIFFERENTIATION PROTEIN A"/>
    <property type="match status" value="1"/>
</dbReference>
<dbReference type="InterPro" id="IPR008030">
    <property type="entry name" value="NmrA-like"/>
</dbReference>
<feature type="compositionally biased region" description="Polar residues" evidence="1">
    <location>
        <begin position="1"/>
        <end position="13"/>
    </location>
</feature>
<dbReference type="Gene3D" id="3.40.50.720">
    <property type="entry name" value="NAD(P)-binding Rossmann-like Domain"/>
    <property type="match status" value="1"/>
</dbReference>
<dbReference type="AlphaFoldDB" id="A0A2P2GDZ2"/>
<dbReference type="SUPFAM" id="SSF51735">
    <property type="entry name" value="NAD(P)-binding Rossmann-fold domains"/>
    <property type="match status" value="1"/>
</dbReference>
<organism evidence="3 4">
    <name type="scientific">Streptomyces showdoensis</name>
    <dbReference type="NCBI Taxonomy" id="68268"/>
    <lineage>
        <taxon>Bacteria</taxon>
        <taxon>Bacillati</taxon>
        <taxon>Actinomycetota</taxon>
        <taxon>Actinomycetes</taxon>
        <taxon>Kitasatosporales</taxon>
        <taxon>Streptomycetaceae</taxon>
        <taxon>Streptomyces</taxon>
    </lineage>
</organism>
<gene>
    <name evidence="3" type="ORF">VO63_32600</name>
</gene>